<dbReference type="PANTHER" id="PTHR46015:SF1">
    <property type="entry name" value="HOMOCYSTEINE S-METHYLTRANSFERASE-LIKE ISOFORM 1"/>
    <property type="match status" value="1"/>
</dbReference>
<evidence type="ECO:0000313" key="9">
    <source>
        <dbReference type="WBParaSite" id="HPLM_0002000401-mRNA-1"/>
    </source>
</evidence>
<keyword evidence="1" id="KW-0489">Methyltransferase</keyword>
<gene>
    <name evidence="7" type="ORF">HPLM_LOCUS19996</name>
</gene>
<dbReference type="SUPFAM" id="SSF82282">
    <property type="entry name" value="Homocysteine S-methyltransferase"/>
    <property type="match status" value="1"/>
</dbReference>
<evidence type="ECO:0000256" key="4">
    <source>
        <dbReference type="ARBA" id="ARBA00022833"/>
    </source>
</evidence>
<sequence>MNEQPSLRKIRVLDGSFSSELTNVVNDFFEKKAVNILKEVVGSSCPARNVRMWGSIGSYAICFRGQAAEYTGAFVDVPPPTDIVKEMTVYHQKQIKAMKDAGMFHLLFETISSLKEAQAICDALENHSDVKAVISFTCRKDGLSLRHGESFESAVKYILGNPKVSSHSDRVGTFLNCDNAPCVSVPKVVLAPF</sequence>
<reference evidence="7 8" key="2">
    <citation type="submission" date="2018-11" db="EMBL/GenBank/DDBJ databases">
        <authorList>
            <consortium name="Pathogen Informatics"/>
        </authorList>
    </citation>
    <scope>NUCLEOTIDE SEQUENCE [LARGE SCALE GENOMIC DNA]</scope>
    <source>
        <strain evidence="7 8">MHpl1</strain>
    </source>
</reference>
<evidence type="ECO:0000259" key="6">
    <source>
        <dbReference type="Pfam" id="PF02574"/>
    </source>
</evidence>
<dbReference type="GO" id="GO:0033528">
    <property type="term" value="P:S-methylmethionine cycle"/>
    <property type="evidence" value="ECO:0007669"/>
    <property type="project" value="TreeGrafter"/>
</dbReference>
<name>A0A0N4X6L2_HAEPC</name>
<dbReference type="InterPro" id="IPR003726">
    <property type="entry name" value="HCY_dom"/>
</dbReference>
<dbReference type="Gene3D" id="3.20.20.330">
    <property type="entry name" value="Homocysteine-binding-like domain"/>
    <property type="match status" value="1"/>
</dbReference>
<dbReference type="InterPro" id="IPR051486">
    <property type="entry name" value="Hcy_S-methyltransferase"/>
</dbReference>
<dbReference type="WBParaSite" id="HPLM_0002000401-mRNA-1">
    <property type="protein sequence ID" value="HPLM_0002000401-mRNA-1"/>
    <property type="gene ID" value="HPLM_0002000401"/>
</dbReference>
<reference evidence="9" key="1">
    <citation type="submission" date="2017-02" db="UniProtKB">
        <authorList>
            <consortium name="WormBaseParasite"/>
        </authorList>
    </citation>
    <scope>IDENTIFICATION</scope>
</reference>
<evidence type="ECO:0000313" key="8">
    <source>
        <dbReference type="Proteomes" id="UP000268014"/>
    </source>
</evidence>
<dbReference type="Proteomes" id="UP000268014">
    <property type="component" value="Unassembled WGS sequence"/>
</dbReference>
<dbReference type="GO" id="GO:0032259">
    <property type="term" value="P:methylation"/>
    <property type="evidence" value="ECO:0007669"/>
    <property type="project" value="UniProtKB-KW"/>
</dbReference>
<accession>A0A0N4X6L2</accession>
<evidence type="ECO:0000256" key="2">
    <source>
        <dbReference type="ARBA" id="ARBA00022679"/>
    </source>
</evidence>
<evidence type="ECO:0000313" key="7">
    <source>
        <dbReference type="EMBL" id="VDO80791.1"/>
    </source>
</evidence>
<keyword evidence="4" id="KW-0862">Zinc</keyword>
<dbReference type="InterPro" id="IPR036589">
    <property type="entry name" value="HCY_dom_sf"/>
</dbReference>
<dbReference type="GO" id="GO:0009086">
    <property type="term" value="P:methionine biosynthetic process"/>
    <property type="evidence" value="ECO:0007669"/>
    <property type="project" value="TreeGrafter"/>
</dbReference>
<dbReference type="EMBL" id="UZAF01021761">
    <property type="protein sequence ID" value="VDO80791.1"/>
    <property type="molecule type" value="Genomic_DNA"/>
</dbReference>
<keyword evidence="2" id="KW-0808">Transferase</keyword>
<evidence type="ECO:0000256" key="5">
    <source>
        <dbReference type="ARBA" id="ARBA00034478"/>
    </source>
</evidence>
<dbReference type="STRING" id="6290.A0A0N4X6L2"/>
<proteinExistence type="predicted"/>
<evidence type="ECO:0000256" key="3">
    <source>
        <dbReference type="ARBA" id="ARBA00022723"/>
    </source>
</evidence>
<organism evidence="9">
    <name type="scientific">Haemonchus placei</name>
    <name type="common">Barber's pole worm</name>
    <dbReference type="NCBI Taxonomy" id="6290"/>
    <lineage>
        <taxon>Eukaryota</taxon>
        <taxon>Metazoa</taxon>
        <taxon>Ecdysozoa</taxon>
        <taxon>Nematoda</taxon>
        <taxon>Chromadorea</taxon>
        <taxon>Rhabditida</taxon>
        <taxon>Rhabditina</taxon>
        <taxon>Rhabditomorpha</taxon>
        <taxon>Strongyloidea</taxon>
        <taxon>Trichostrongylidae</taxon>
        <taxon>Haemonchus</taxon>
    </lineage>
</organism>
<protein>
    <submittedName>
        <fullName evidence="9">Hcy-binding domain-containing protein</fullName>
    </submittedName>
</protein>
<evidence type="ECO:0000256" key="1">
    <source>
        <dbReference type="ARBA" id="ARBA00022603"/>
    </source>
</evidence>
<dbReference type="PANTHER" id="PTHR46015">
    <property type="entry name" value="ZGC:172121"/>
    <property type="match status" value="1"/>
</dbReference>
<dbReference type="GO" id="GO:0046872">
    <property type="term" value="F:metal ion binding"/>
    <property type="evidence" value="ECO:0007669"/>
    <property type="project" value="UniProtKB-KW"/>
</dbReference>
<comment type="pathway">
    <text evidence="5">Amino-acid biosynthesis; L-methionine biosynthesis via de novo pathway.</text>
</comment>
<dbReference type="Pfam" id="PF02574">
    <property type="entry name" value="S-methyl_trans"/>
    <property type="match status" value="1"/>
</dbReference>
<keyword evidence="3" id="KW-0479">Metal-binding</keyword>
<feature type="domain" description="Hcy-binding" evidence="6">
    <location>
        <begin position="30"/>
        <end position="179"/>
    </location>
</feature>
<dbReference type="GO" id="GO:0008898">
    <property type="term" value="F:S-adenosylmethionine-homocysteine S-methyltransferase activity"/>
    <property type="evidence" value="ECO:0007669"/>
    <property type="project" value="TreeGrafter"/>
</dbReference>
<keyword evidence="8" id="KW-1185">Reference proteome</keyword>
<dbReference type="AlphaFoldDB" id="A0A0N4X6L2"/>
<dbReference type="OrthoDB" id="261426at2759"/>